<dbReference type="InterPro" id="IPR014758">
    <property type="entry name" value="Met-tRNA_synth"/>
</dbReference>
<dbReference type="GO" id="GO:0006431">
    <property type="term" value="P:methionyl-tRNA aminoacylation"/>
    <property type="evidence" value="ECO:0007669"/>
    <property type="project" value="InterPro"/>
</dbReference>
<dbReference type="InterPro" id="IPR041872">
    <property type="entry name" value="Anticodon_Met"/>
</dbReference>
<dbReference type="SUPFAM" id="SSF47323">
    <property type="entry name" value="Anticodon-binding domain of a subclass of class I aminoacyl-tRNA synthetases"/>
    <property type="match status" value="1"/>
</dbReference>
<keyword evidence="7 10" id="KW-0648">Protein biosynthesis</keyword>
<dbReference type="Gene3D" id="2.170.220.10">
    <property type="match status" value="1"/>
</dbReference>
<dbReference type="Pfam" id="PF09334">
    <property type="entry name" value="tRNA-synt_1g"/>
    <property type="match status" value="2"/>
</dbReference>
<dbReference type="PANTHER" id="PTHR43326">
    <property type="entry name" value="METHIONYL-TRNA SYNTHETASE"/>
    <property type="match status" value="1"/>
</dbReference>
<dbReference type="GO" id="GO:0004825">
    <property type="term" value="F:methionine-tRNA ligase activity"/>
    <property type="evidence" value="ECO:0007669"/>
    <property type="project" value="UniProtKB-EC"/>
</dbReference>
<keyword evidence="4 10" id="KW-0436">Ligase</keyword>
<evidence type="ECO:0000256" key="5">
    <source>
        <dbReference type="ARBA" id="ARBA00022741"/>
    </source>
</evidence>
<evidence type="ECO:0000256" key="6">
    <source>
        <dbReference type="ARBA" id="ARBA00022840"/>
    </source>
</evidence>
<dbReference type="Gene3D" id="1.10.730.10">
    <property type="entry name" value="Isoleucyl-tRNA Synthetase, Domain 1"/>
    <property type="match status" value="1"/>
</dbReference>
<dbReference type="NCBIfam" id="TIGR00398">
    <property type="entry name" value="metG"/>
    <property type="match status" value="1"/>
</dbReference>
<dbReference type="InterPro" id="IPR014729">
    <property type="entry name" value="Rossmann-like_a/b/a_fold"/>
</dbReference>
<dbReference type="STRING" id="187304.B0E33_02135"/>
<dbReference type="Proteomes" id="UP000048926">
    <property type="component" value="Unassembled WGS sequence"/>
</dbReference>
<evidence type="ECO:0000256" key="3">
    <source>
        <dbReference type="ARBA" id="ARBA00018753"/>
    </source>
</evidence>
<comment type="similarity">
    <text evidence="10">Belongs to the class-I aminoacyl-tRNA synthetase family.</text>
</comment>
<evidence type="ECO:0000256" key="1">
    <source>
        <dbReference type="ARBA" id="ARBA00003314"/>
    </source>
</evidence>
<evidence type="ECO:0000256" key="8">
    <source>
        <dbReference type="ARBA" id="ARBA00023146"/>
    </source>
</evidence>
<evidence type="ECO:0000256" key="4">
    <source>
        <dbReference type="ARBA" id="ARBA00022598"/>
    </source>
</evidence>
<dbReference type="CDD" id="cd00814">
    <property type="entry name" value="MetRS_core"/>
    <property type="match status" value="1"/>
</dbReference>
<evidence type="ECO:0000313" key="12">
    <source>
        <dbReference type="EMBL" id="CTQ45897.1"/>
    </source>
</evidence>
<organism evidence="12 13">
    <name type="scientific">Roseibium aggregatum</name>
    <dbReference type="NCBI Taxonomy" id="187304"/>
    <lineage>
        <taxon>Bacteria</taxon>
        <taxon>Pseudomonadati</taxon>
        <taxon>Pseudomonadota</taxon>
        <taxon>Alphaproteobacteria</taxon>
        <taxon>Hyphomicrobiales</taxon>
        <taxon>Stappiaceae</taxon>
        <taxon>Roseibium</taxon>
    </lineage>
</organism>
<evidence type="ECO:0000313" key="13">
    <source>
        <dbReference type="Proteomes" id="UP000048926"/>
    </source>
</evidence>
<dbReference type="Gene3D" id="3.40.50.620">
    <property type="entry name" value="HUPs"/>
    <property type="match status" value="1"/>
</dbReference>
<dbReference type="PANTHER" id="PTHR43326:SF1">
    <property type="entry name" value="METHIONINE--TRNA LIGASE, MITOCHONDRIAL"/>
    <property type="match status" value="1"/>
</dbReference>
<proteinExistence type="inferred from homology"/>
<sequence length="517" mass="58634">MFPPKHFESVWMKSYITTPIYYVNGSPHIGHAFTSVMADILKRNRQALGYDMMLSTGVDEHGQKNQEAAEKEGMSVEDYLNMRCAEFRDVFDRLDVAYDYFVRTSREGHKTAVAGMEQSIFDKDLIVKKNYTGTYCKGCEEFKKESDLTEEGQCPLHPTMKVEQTEETNYFLKMEPFRERLLQHIAENPDFVQPEAFKNELKQMLSEPLEDLCISRPKARVTLGIELPFDTDFVTYVWFDALANYLTNINWPDAGYESWWAECEHLIGKDILKPHGVYWPIMLMAAGLPLPKKLSVHSHWVGAGGVKMSKSIGNVVDPIEVIEKLGVDALRWYLARHMRADSDSQISVDFITQSYNTELGNKIGNLLSRAAKFSKARFDGKLPAPGPLSAEDEAIRKSVLEATKGMGEWVNLAEIPARMQSIITVADEMNNYFAEQAPWDLIKNEETRERCQTVIYVTLDCLRVVMEALTQVIPASAGKALAMLNAPAVACPWKPELDRLEGNSDLGEIETLYPRVQ</sequence>
<keyword evidence="8 10" id="KW-0030">Aminoacyl-tRNA synthetase</keyword>
<feature type="domain" description="Methionyl/Leucyl tRNA synthetase" evidence="11">
    <location>
        <begin position="163"/>
        <end position="370"/>
    </location>
</feature>
<reference evidence="13" key="1">
    <citation type="submission" date="2015-07" db="EMBL/GenBank/DDBJ databases">
        <authorList>
            <person name="Rodrigo-Torres Lidia"/>
            <person name="Arahal R.David."/>
        </authorList>
    </citation>
    <scope>NUCLEOTIDE SEQUENCE [LARGE SCALE GENOMIC DNA]</scope>
    <source>
        <strain evidence="13">CECT 4801</strain>
    </source>
</reference>
<dbReference type="EC" id="6.1.1.10" evidence="2"/>
<dbReference type="InterPro" id="IPR033911">
    <property type="entry name" value="MetRS_core"/>
</dbReference>
<name>A0A0M6Y9E5_9HYPH</name>
<dbReference type="FunFam" id="2.170.220.10:FF:000003">
    <property type="entry name" value="Methionine--tRNA ligase"/>
    <property type="match status" value="1"/>
</dbReference>
<gene>
    <name evidence="12" type="primary">metG</name>
    <name evidence="12" type="ORF">LAL4801_04352</name>
</gene>
<dbReference type="EMBL" id="CXST01000002">
    <property type="protein sequence ID" value="CTQ45897.1"/>
    <property type="molecule type" value="Genomic_DNA"/>
</dbReference>
<feature type="domain" description="Methionyl/Leucyl tRNA synthetase" evidence="11">
    <location>
        <begin position="15"/>
        <end position="156"/>
    </location>
</feature>
<evidence type="ECO:0000256" key="10">
    <source>
        <dbReference type="RuleBase" id="RU363039"/>
    </source>
</evidence>
<protein>
    <recommendedName>
        <fullName evidence="3">Methionine--tRNA ligase</fullName>
        <ecNumber evidence="2">6.1.1.10</ecNumber>
    </recommendedName>
    <alternativeName>
        <fullName evidence="9">Methionyl-tRNA synthetase</fullName>
    </alternativeName>
</protein>
<accession>A0A0M6Y9E5</accession>
<evidence type="ECO:0000259" key="11">
    <source>
        <dbReference type="Pfam" id="PF09334"/>
    </source>
</evidence>
<evidence type="ECO:0000256" key="2">
    <source>
        <dbReference type="ARBA" id="ARBA00012838"/>
    </source>
</evidence>
<evidence type="ECO:0000256" key="7">
    <source>
        <dbReference type="ARBA" id="ARBA00022917"/>
    </source>
</evidence>
<evidence type="ECO:0000256" key="9">
    <source>
        <dbReference type="ARBA" id="ARBA00030904"/>
    </source>
</evidence>
<keyword evidence="5 10" id="KW-0547">Nucleotide-binding</keyword>
<dbReference type="SUPFAM" id="SSF52374">
    <property type="entry name" value="Nucleotidylyl transferase"/>
    <property type="match status" value="1"/>
</dbReference>
<dbReference type="InterPro" id="IPR009080">
    <property type="entry name" value="tRNAsynth_Ia_anticodon-bd"/>
</dbReference>
<dbReference type="CDD" id="cd07957">
    <property type="entry name" value="Anticodon_Ia_Met"/>
    <property type="match status" value="1"/>
</dbReference>
<dbReference type="InterPro" id="IPR023457">
    <property type="entry name" value="Met-tRNA_synth_2"/>
</dbReference>
<dbReference type="AlphaFoldDB" id="A0A0M6Y9E5"/>
<dbReference type="PRINTS" id="PR01041">
    <property type="entry name" value="TRNASYNTHMET"/>
</dbReference>
<keyword evidence="13" id="KW-1185">Reference proteome</keyword>
<dbReference type="GO" id="GO:0005524">
    <property type="term" value="F:ATP binding"/>
    <property type="evidence" value="ECO:0007669"/>
    <property type="project" value="UniProtKB-KW"/>
</dbReference>
<dbReference type="InterPro" id="IPR015413">
    <property type="entry name" value="Methionyl/Leucyl_tRNA_Synth"/>
</dbReference>
<keyword evidence="6 10" id="KW-0067">ATP-binding</keyword>
<comment type="function">
    <text evidence="1">Is required not only for elongation of protein synthesis but also for the initiation of all mRNA translation through initiator tRNA(fMet) aminoacylation.</text>
</comment>